<dbReference type="InterPro" id="IPR003439">
    <property type="entry name" value="ABC_transporter-like_ATP-bd"/>
</dbReference>
<dbReference type="GO" id="GO:0005524">
    <property type="term" value="F:ATP binding"/>
    <property type="evidence" value="ECO:0007669"/>
    <property type="project" value="UniProtKB-KW"/>
</dbReference>
<keyword evidence="2" id="KW-0547">Nucleotide-binding</keyword>
<proteinExistence type="predicted"/>
<dbReference type="Gene3D" id="3.40.50.300">
    <property type="entry name" value="P-loop containing nucleotide triphosphate hydrolases"/>
    <property type="match status" value="1"/>
</dbReference>
<sequence>MRAGPQQVLDRPVLDPPVLDLGHVTKVYGEGETAVRALRGVSLRVERGDYVAIMGASGSGKSTLMNIIGCLDVPSGGSYHLDGTDVGGLDERRLAVVRNRKLGFVFQSFNLIPRMSALANVELPLAYGGVKAAERRRRALAALDRVGLAERVHHQPNELSGGQQQRVAVARALVTAPTLLLADEPTGALDSKSSEDVMNIFDRLSASGRTLVVITHEEEVAAHAKRVVRLMDGQIVEDVRTTPVDGLPPRLAEVAS</sequence>
<evidence type="ECO:0000256" key="3">
    <source>
        <dbReference type="ARBA" id="ARBA00022840"/>
    </source>
</evidence>
<dbReference type="InterPro" id="IPR003593">
    <property type="entry name" value="AAA+_ATPase"/>
</dbReference>
<gene>
    <name evidence="5" type="ORF">Msi02_52040</name>
</gene>
<dbReference type="CDD" id="cd03255">
    <property type="entry name" value="ABC_MJ0796_LolCDE_FtsE"/>
    <property type="match status" value="1"/>
</dbReference>
<dbReference type="PROSITE" id="PS00211">
    <property type="entry name" value="ABC_TRANSPORTER_1"/>
    <property type="match status" value="1"/>
</dbReference>
<dbReference type="SMART" id="SM00382">
    <property type="entry name" value="AAA"/>
    <property type="match status" value="1"/>
</dbReference>
<dbReference type="SUPFAM" id="SSF52540">
    <property type="entry name" value="P-loop containing nucleoside triphosphate hydrolases"/>
    <property type="match status" value="1"/>
</dbReference>
<accession>A0ABQ4GSH6</accession>
<dbReference type="InterPro" id="IPR027417">
    <property type="entry name" value="P-loop_NTPase"/>
</dbReference>
<feature type="domain" description="ABC transporter" evidence="4">
    <location>
        <begin position="19"/>
        <end position="254"/>
    </location>
</feature>
<dbReference type="Pfam" id="PF00005">
    <property type="entry name" value="ABC_tran"/>
    <property type="match status" value="1"/>
</dbReference>
<dbReference type="PANTHER" id="PTHR24220:SF86">
    <property type="entry name" value="ABC TRANSPORTER ABCH.1"/>
    <property type="match status" value="1"/>
</dbReference>
<dbReference type="PROSITE" id="PS50893">
    <property type="entry name" value="ABC_TRANSPORTER_2"/>
    <property type="match status" value="1"/>
</dbReference>
<dbReference type="PANTHER" id="PTHR24220">
    <property type="entry name" value="IMPORT ATP-BINDING PROTEIN"/>
    <property type="match status" value="1"/>
</dbReference>
<evidence type="ECO:0000259" key="4">
    <source>
        <dbReference type="PROSITE" id="PS50893"/>
    </source>
</evidence>
<dbReference type="InterPro" id="IPR017871">
    <property type="entry name" value="ABC_transporter-like_CS"/>
</dbReference>
<evidence type="ECO:0000256" key="1">
    <source>
        <dbReference type="ARBA" id="ARBA00022448"/>
    </source>
</evidence>
<keyword evidence="6" id="KW-1185">Reference proteome</keyword>
<name>A0ABQ4GSH6_9ACTN</name>
<evidence type="ECO:0000256" key="2">
    <source>
        <dbReference type="ARBA" id="ARBA00022741"/>
    </source>
</evidence>
<reference evidence="5 6" key="1">
    <citation type="submission" date="2021-01" db="EMBL/GenBank/DDBJ databases">
        <title>Whole genome shotgun sequence of Microbispora siamensis NBRC 104113.</title>
        <authorList>
            <person name="Komaki H."/>
            <person name="Tamura T."/>
        </authorList>
    </citation>
    <scope>NUCLEOTIDE SEQUENCE [LARGE SCALE GENOMIC DNA]</scope>
    <source>
        <strain evidence="5 6">NBRC 104113</strain>
    </source>
</reference>
<comment type="caution">
    <text evidence="5">The sequence shown here is derived from an EMBL/GenBank/DDBJ whole genome shotgun (WGS) entry which is preliminary data.</text>
</comment>
<dbReference type="RefSeq" id="WP_275414173.1">
    <property type="nucleotide sequence ID" value="NZ_BOOF01000031.1"/>
</dbReference>
<dbReference type="EMBL" id="BOOF01000031">
    <property type="protein sequence ID" value="GIH64387.1"/>
    <property type="molecule type" value="Genomic_DNA"/>
</dbReference>
<dbReference type="InterPro" id="IPR015854">
    <property type="entry name" value="ABC_transpr_LolD-like"/>
</dbReference>
<keyword evidence="3 5" id="KW-0067">ATP-binding</keyword>
<organism evidence="5 6">
    <name type="scientific">Microbispora siamensis</name>
    <dbReference type="NCBI Taxonomy" id="564413"/>
    <lineage>
        <taxon>Bacteria</taxon>
        <taxon>Bacillati</taxon>
        <taxon>Actinomycetota</taxon>
        <taxon>Actinomycetes</taxon>
        <taxon>Streptosporangiales</taxon>
        <taxon>Streptosporangiaceae</taxon>
        <taxon>Microbispora</taxon>
    </lineage>
</organism>
<evidence type="ECO:0000313" key="5">
    <source>
        <dbReference type="EMBL" id="GIH64387.1"/>
    </source>
</evidence>
<dbReference type="InterPro" id="IPR017911">
    <property type="entry name" value="MacB-like_ATP-bd"/>
</dbReference>
<dbReference type="Proteomes" id="UP000660454">
    <property type="component" value="Unassembled WGS sequence"/>
</dbReference>
<keyword evidence="1" id="KW-0813">Transport</keyword>
<evidence type="ECO:0000313" key="6">
    <source>
        <dbReference type="Proteomes" id="UP000660454"/>
    </source>
</evidence>
<protein>
    <submittedName>
        <fullName evidence="5">Macrolide ABC transporter ATP-binding protein</fullName>
    </submittedName>
</protein>